<dbReference type="Pfam" id="PF00350">
    <property type="entry name" value="Dynamin_N"/>
    <property type="match status" value="1"/>
</dbReference>
<keyword evidence="2" id="KW-0547">Nucleotide-binding</keyword>
<evidence type="ECO:0000256" key="1">
    <source>
        <dbReference type="ARBA" id="ARBA00004370"/>
    </source>
</evidence>
<keyword evidence="3" id="KW-0378">Hydrolase</keyword>
<dbReference type="PANTHER" id="PTHR10465:SF0">
    <property type="entry name" value="SARCALUMENIN"/>
    <property type="match status" value="1"/>
</dbReference>
<evidence type="ECO:0000256" key="5">
    <source>
        <dbReference type="ARBA" id="ARBA00023136"/>
    </source>
</evidence>
<reference evidence="7 8" key="1">
    <citation type="journal article" date="2013" name="Antonie Van Leeuwenhoek">
        <title>Actinoplanes hulinensis sp. nov., a novel actinomycete isolated from soybean root (Glycine max (L.) Merr).</title>
        <authorList>
            <person name="Shen Y."/>
            <person name="Liu C."/>
            <person name="Wang X."/>
            <person name="Zhao J."/>
            <person name="Jia F."/>
            <person name="Zhang Y."/>
            <person name="Wang L."/>
            <person name="Yang D."/>
            <person name="Xiang W."/>
        </authorList>
    </citation>
    <scope>NUCLEOTIDE SEQUENCE [LARGE SCALE GENOMIC DNA]</scope>
    <source>
        <strain evidence="7 8">NEAU-M9</strain>
    </source>
</reference>
<keyword evidence="4" id="KW-0342">GTP-binding</keyword>
<dbReference type="SUPFAM" id="SSF52540">
    <property type="entry name" value="P-loop containing nucleoside triphosphate hydrolases"/>
    <property type="match status" value="1"/>
</dbReference>
<dbReference type="InterPro" id="IPR027094">
    <property type="entry name" value="Mitofusin_fam"/>
</dbReference>
<sequence>MSANLVDRTRAVLDQALATYRGTADAARLGAIRDRLAAPLRVAVAGRVKAGKSTLLNALVGERLAPTDAGECTRIVTWYQDGHAYQVHAALKKGPARPLRFTRDDGAIDVDLDGLNAADVDRLTVTWPSRALRTVTLIDTPGIGSLSEQTARHTWELLAPDDEETPADAVVYLLRHLHPGDVEFLRAFHDTEVSRPSPVNAIGVLSRADEIGAGRPDSMASARRIATRLGTDGNVRRLVQSVVPVAGLLAETAVTLTETEVSQLRKIAAQPVKQAEELLLSADRFASAMPGLGLTSLEREALLARFGLYGVRLTSTLLRREVATTATALAKELTDRSGLTELKEIIGSLFYDRADVLKSRSALLALAEIVRDRPRPGSEAVAAAVEEIMASAHPFNELRVLSSLRAGWITGKPDAVADLERLIGGSGSTVSDRLHLPSDALEKEQAATAREALARWQRRAENPLTSYEMTVAARVAVRSCEGMLARLEQRR</sequence>
<evidence type="ECO:0000313" key="7">
    <source>
        <dbReference type="EMBL" id="MBW6439562.1"/>
    </source>
</evidence>
<proteinExistence type="predicted"/>
<evidence type="ECO:0000256" key="3">
    <source>
        <dbReference type="ARBA" id="ARBA00022801"/>
    </source>
</evidence>
<evidence type="ECO:0000313" key="8">
    <source>
        <dbReference type="Proteomes" id="UP001519863"/>
    </source>
</evidence>
<evidence type="ECO:0000256" key="4">
    <source>
        <dbReference type="ARBA" id="ARBA00023134"/>
    </source>
</evidence>
<dbReference type="EMBL" id="JAHXZI010000029">
    <property type="protein sequence ID" value="MBW6439562.1"/>
    <property type="molecule type" value="Genomic_DNA"/>
</dbReference>
<dbReference type="InterPro" id="IPR022812">
    <property type="entry name" value="Dynamin"/>
</dbReference>
<dbReference type="InterPro" id="IPR027417">
    <property type="entry name" value="P-loop_NTPase"/>
</dbReference>
<evidence type="ECO:0000259" key="6">
    <source>
        <dbReference type="Pfam" id="PF00350"/>
    </source>
</evidence>
<dbReference type="PANTHER" id="PTHR10465">
    <property type="entry name" value="TRANSMEMBRANE GTPASE FZO1"/>
    <property type="match status" value="1"/>
</dbReference>
<keyword evidence="5" id="KW-0472">Membrane</keyword>
<feature type="domain" description="Dynamin N-terminal" evidence="6">
    <location>
        <begin position="42"/>
        <end position="150"/>
    </location>
</feature>
<dbReference type="InterPro" id="IPR045063">
    <property type="entry name" value="Dynamin_N"/>
</dbReference>
<dbReference type="Proteomes" id="UP001519863">
    <property type="component" value="Unassembled WGS sequence"/>
</dbReference>
<organism evidence="7 8">
    <name type="scientific">Actinoplanes hulinensis</name>
    <dbReference type="NCBI Taxonomy" id="1144547"/>
    <lineage>
        <taxon>Bacteria</taxon>
        <taxon>Bacillati</taxon>
        <taxon>Actinomycetota</taxon>
        <taxon>Actinomycetes</taxon>
        <taxon>Micromonosporales</taxon>
        <taxon>Micromonosporaceae</taxon>
        <taxon>Actinoplanes</taxon>
    </lineage>
</organism>
<gene>
    <name evidence="7" type="ORF">KZ829_38135</name>
</gene>
<dbReference type="PRINTS" id="PR00195">
    <property type="entry name" value="DYNAMIN"/>
</dbReference>
<dbReference type="Gene3D" id="3.40.50.300">
    <property type="entry name" value="P-loop containing nucleotide triphosphate hydrolases"/>
    <property type="match status" value="1"/>
</dbReference>
<comment type="caution">
    <text evidence="7">The sequence shown here is derived from an EMBL/GenBank/DDBJ whole genome shotgun (WGS) entry which is preliminary data.</text>
</comment>
<name>A0ABS7BFA0_9ACTN</name>
<comment type="subcellular location">
    <subcellularLocation>
        <location evidence="1">Membrane</location>
    </subcellularLocation>
</comment>
<protein>
    <submittedName>
        <fullName evidence="7">Dynamin family protein</fullName>
    </submittedName>
</protein>
<keyword evidence="8" id="KW-1185">Reference proteome</keyword>
<accession>A0ABS7BFA0</accession>
<dbReference type="RefSeq" id="WP_220148707.1">
    <property type="nucleotide sequence ID" value="NZ_JAHXZI010000029.1"/>
</dbReference>
<evidence type="ECO:0000256" key="2">
    <source>
        <dbReference type="ARBA" id="ARBA00022741"/>
    </source>
</evidence>